<dbReference type="RefSeq" id="XP_022744313.1">
    <property type="nucleotide sequence ID" value="XM_022888578.1"/>
</dbReference>
<dbReference type="Pfam" id="PF23622">
    <property type="entry name" value="LRR_At1g61320_AtMIF1"/>
    <property type="match status" value="1"/>
</dbReference>
<evidence type="ECO:0000313" key="4">
    <source>
        <dbReference type="RefSeq" id="XP_022744313.1"/>
    </source>
</evidence>
<evidence type="ECO:0000259" key="2">
    <source>
        <dbReference type="Pfam" id="PF23622"/>
    </source>
</evidence>
<feature type="domain" description="At1g61320/AtMIF1 LRR" evidence="2">
    <location>
        <begin position="170"/>
        <end position="431"/>
    </location>
</feature>
<dbReference type="PANTHER" id="PTHR34145:SF53">
    <property type="entry name" value="LEUCINE-RICH REPEAT DOMAIN SUPERFAMILY"/>
    <property type="match status" value="1"/>
</dbReference>
<dbReference type="Pfam" id="PF00646">
    <property type="entry name" value="F-box"/>
    <property type="match status" value="1"/>
</dbReference>
<dbReference type="GeneID" id="111295188"/>
<reference evidence="4" key="1">
    <citation type="submission" date="2025-08" db="UniProtKB">
        <authorList>
            <consortium name="RefSeq"/>
        </authorList>
    </citation>
    <scope>IDENTIFICATION</scope>
    <source>
        <tissue evidence="4">Fruit stalk</tissue>
    </source>
</reference>
<dbReference type="PANTHER" id="PTHR34145">
    <property type="entry name" value="OS02G0105600 PROTEIN"/>
    <property type="match status" value="1"/>
</dbReference>
<dbReference type="AlphaFoldDB" id="A0A6P5YUQ2"/>
<proteinExistence type="predicted"/>
<dbReference type="InterPro" id="IPR053772">
    <property type="entry name" value="At1g61320/At1g61330-like"/>
</dbReference>
<dbReference type="OrthoDB" id="976179at2759"/>
<accession>A0A6P5YUQ2</accession>
<dbReference type="InterPro" id="IPR036047">
    <property type="entry name" value="F-box-like_dom_sf"/>
</dbReference>
<dbReference type="InterPro" id="IPR055357">
    <property type="entry name" value="LRR_At1g61320_AtMIF1"/>
</dbReference>
<dbReference type="Proteomes" id="UP000515121">
    <property type="component" value="Unplaced"/>
</dbReference>
<sequence length="498" mass="58676">MGKKNRNKKNQWKKRLDSNPGSRLSISLLDVRKELDSEQRNDDIISSMDDDILCHIISFLPFKTAVQTSFLSTRWKDLWKRNFPVRKGTIDDTFIAISSFLHGFSDQSQQPRSNFGFQFNFGKGSFLSAAGEPNKALHLDFSNVKHEFPWRFDWLLEINDPSYNHWYNFLLSDFDIHTHRPSPFIFKVKTLHLVSVSYLSSEAISSMMSNFEFLESLAIEKCNGLRSLRIKAGNPRLKKLTILDCQQLESIHLKCYINLQSLRYRGKLLSFECDDRGSFWFGHWYNAFYLKDAMLDLRQGPGYSNISSCGFKSIFNRIKRVESLTLCRWIFEALICPMLPFSHFLWGFQLVQLKELWWIDYSKERYNSNALISFLKLSPRLRRLYITVDPKSYNRTNTTEYSVEAAWLPRLEDLRVVKLEGFPNEKEEIILAKRLKQEFNVEPLIVAKSNYLNCVRLLVKKPNDDDELLKERKDSYKFIETRVEHLYDLCPKHVHMSL</sequence>
<protein>
    <submittedName>
        <fullName evidence="4">F-box protein At2g39490-like</fullName>
    </submittedName>
</protein>
<gene>
    <name evidence="4" type="primary">LOC111295188</name>
</gene>
<dbReference type="InterPro" id="IPR001810">
    <property type="entry name" value="F-box_dom"/>
</dbReference>
<name>A0A6P5YUQ2_DURZI</name>
<evidence type="ECO:0000313" key="3">
    <source>
        <dbReference type="Proteomes" id="UP000515121"/>
    </source>
</evidence>
<keyword evidence="3" id="KW-1185">Reference proteome</keyword>
<dbReference type="SUPFAM" id="SSF52047">
    <property type="entry name" value="RNI-like"/>
    <property type="match status" value="1"/>
</dbReference>
<dbReference type="SUPFAM" id="SSF81383">
    <property type="entry name" value="F-box domain"/>
    <property type="match status" value="1"/>
</dbReference>
<dbReference type="Gene3D" id="3.80.10.10">
    <property type="entry name" value="Ribonuclease Inhibitor"/>
    <property type="match status" value="1"/>
</dbReference>
<dbReference type="InterPro" id="IPR032675">
    <property type="entry name" value="LRR_dom_sf"/>
</dbReference>
<feature type="domain" description="F-box" evidence="1">
    <location>
        <begin position="45"/>
        <end position="82"/>
    </location>
</feature>
<dbReference type="KEGG" id="dzi:111295188"/>
<evidence type="ECO:0000259" key="1">
    <source>
        <dbReference type="Pfam" id="PF00646"/>
    </source>
</evidence>
<dbReference type="Gene3D" id="1.20.1280.50">
    <property type="match status" value="1"/>
</dbReference>
<organism evidence="3 4">
    <name type="scientific">Durio zibethinus</name>
    <name type="common">Durian</name>
    <dbReference type="NCBI Taxonomy" id="66656"/>
    <lineage>
        <taxon>Eukaryota</taxon>
        <taxon>Viridiplantae</taxon>
        <taxon>Streptophyta</taxon>
        <taxon>Embryophyta</taxon>
        <taxon>Tracheophyta</taxon>
        <taxon>Spermatophyta</taxon>
        <taxon>Magnoliopsida</taxon>
        <taxon>eudicotyledons</taxon>
        <taxon>Gunneridae</taxon>
        <taxon>Pentapetalae</taxon>
        <taxon>rosids</taxon>
        <taxon>malvids</taxon>
        <taxon>Malvales</taxon>
        <taxon>Malvaceae</taxon>
        <taxon>Helicteroideae</taxon>
        <taxon>Durio</taxon>
    </lineage>
</organism>